<proteinExistence type="predicted"/>
<gene>
    <name evidence="1" type="ORF">GLOINDRAFT_25972</name>
</gene>
<name>U9U1H2_RHIID</name>
<dbReference type="HOGENOM" id="CLU_2741324_0_0_1"/>
<protein>
    <submittedName>
        <fullName evidence="1">Uncharacterized protein</fullName>
    </submittedName>
</protein>
<dbReference type="EMBL" id="KI283843">
    <property type="protein sequence ID" value="ESA13492.1"/>
    <property type="molecule type" value="Genomic_DNA"/>
</dbReference>
<sequence>MGLTIIEGDRILSSDQGYLHKIGTAVSHQSLLTIRHEKRDFGSFCNSSNIKKRMSLLRLGILFKKQKRGLK</sequence>
<evidence type="ECO:0000313" key="1">
    <source>
        <dbReference type="EMBL" id="ESA13492.1"/>
    </source>
</evidence>
<accession>U9U1H2</accession>
<reference evidence="1" key="1">
    <citation type="submission" date="2013-07" db="EMBL/GenBank/DDBJ databases">
        <title>The genome of an arbuscular mycorrhizal fungus provides insights into the evolution of the oldest plant symbiosis.</title>
        <authorList>
            <consortium name="DOE Joint Genome Institute"/>
            <person name="Tisserant E."/>
            <person name="Malbreil M."/>
            <person name="Kuo A."/>
            <person name="Kohler A."/>
            <person name="Symeonidi A."/>
            <person name="Balestrini R."/>
            <person name="Charron P."/>
            <person name="Duensing N."/>
            <person name="Frei-dit-Frey N."/>
            <person name="Gianinazzi-Pearson V."/>
            <person name="Gilbert B."/>
            <person name="Handa Y."/>
            <person name="Hijri M."/>
            <person name="Kaul R."/>
            <person name="Kawaguchi M."/>
            <person name="Krajinski F."/>
            <person name="Lammers P."/>
            <person name="Lapierre D."/>
            <person name="Masclaux F.G."/>
            <person name="Murat C."/>
            <person name="Morin E."/>
            <person name="Ndikumana S."/>
            <person name="Pagni M."/>
            <person name="Petitpierre D."/>
            <person name="Requena N."/>
            <person name="Rosikiewicz P."/>
            <person name="Riley R."/>
            <person name="Saito K."/>
            <person name="San Clemente H."/>
            <person name="Shapiro H."/>
            <person name="van Tuinen D."/>
            <person name="Becard G."/>
            <person name="Bonfante P."/>
            <person name="Paszkowski U."/>
            <person name="Shachar-Hill Y."/>
            <person name="Young J.P."/>
            <person name="Sanders I.R."/>
            <person name="Henrissat B."/>
            <person name="Rensing S.A."/>
            <person name="Grigoriev I.V."/>
            <person name="Corradi N."/>
            <person name="Roux C."/>
            <person name="Martin F."/>
        </authorList>
    </citation>
    <scope>NUCLEOTIDE SEQUENCE</scope>
    <source>
        <strain evidence="1">DAOM 197198</strain>
    </source>
</reference>
<organism evidence="1">
    <name type="scientific">Rhizophagus irregularis (strain DAOM 181602 / DAOM 197198 / MUCL 43194)</name>
    <name type="common">Arbuscular mycorrhizal fungus</name>
    <name type="synonym">Glomus intraradices</name>
    <dbReference type="NCBI Taxonomy" id="747089"/>
    <lineage>
        <taxon>Eukaryota</taxon>
        <taxon>Fungi</taxon>
        <taxon>Fungi incertae sedis</taxon>
        <taxon>Mucoromycota</taxon>
        <taxon>Glomeromycotina</taxon>
        <taxon>Glomeromycetes</taxon>
        <taxon>Glomerales</taxon>
        <taxon>Glomeraceae</taxon>
        <taxon>Rhizophagus</taxon>
    </lineage>
</organism>
<dbReference type="AlphaFoldDB" id="U9U1H2"/>